<gene>
    <name evidence="1" type="ORF">HMPREF9469_02262</name>
</gene>
<dbReference type="InterPro" id="IPR052550">
    <property type="entry name" value="Pyrimidine_5'-ntase_YjjG"/>
</dbReference>
<dbReference type="PANTHER" id="PTHR47478">
    <property type="match status" value="1"/>
</dbReference>
<evidence type="ECO:0000313" key="1">
    <source>
        <dbReference type="EMBL" id="EHE99063.1"/>
    </source>
</evidence>
<sequence>MGTENKMQVTDRRYDVILLDVDGTLLDFKLSEKLGMEHVMRAFGVEPTKERLELYHEINEGFWSAFERGEVTKERLVWERFNVFFARLGITVDGHATENLYRRQLDDSAFLIDGALDLCQYLKERYDLYVVTNGTSSTQYKRLAASGLDCFMKDIFVSEDAGSQKPQKEYFEYCFKRIPGVCPERMLLVGDSLSSDIKGGQAAGTATCWYNPSGLINRTGVRPDLEICALGELKRIL</sequence>
<dbReference type="GO" id="GO:0008253">
    <property type="term" value="F:5'-nucleotidase activity"/>
    <property type="evidence" value="ECO:0007669"/>
    <property type="project" value="InterPro"/>
</dbReference>
<comment type="caution">
    <text evidence="1">The sequence shown here is derived from an EMBL/GenBank/DDBJ whole genome shotgun (WGS) entry which is preliminary data.</text>
</comment>
<dbReference type="InterPro" id="IPR006439">
    <property type="entry name" value="HAD-SF_hydro_IA"/>
</dbReference>
<dbReference type="Pfam" id="PF00702">
    <property type="entry name" value="Hydrolase"/>
    <property type="match status" value="1"/>
</dbReference>
<dbReference type="Proteomes" id="UP000003763">
    <property type="component" value="Unassembled WGS sequence"/>
</dbReference>
<dbReference type="PATRIC" id="fig|742733.3.peg.2349"/>
<accession>G5HI72</accession>
<dbReference type="CDD" id="cd04305">
    <property type="entry name" value="HAD_Neu5Ac-Pase_like"/>
    <property type="match status" value="1"/>
</dbReference>
<dbReference type="SFLD" id="SFLDS00003">
    <property type="entry name" value="Haloacid_Dehalogenase"/>
    <property type="match status" value="1"/>
</dbReference>
<dbReference type="PANTHER" id="PTHR47478:SF1">
    <property type="entry name" value="PYRIMIDINE 5'-NUCLEOTIDASE YJJG"/>
    <property type="match status" value="1"/>
</dbReference>
<dbReference type="SUPFAM" id="SSF56784">
    <property type="entry name" value="HAD-like"/>
    <property type="match status" value="1"/>
</dbReference>
<organism evidence="1 2">
    <name type="scientific">[Clostridium] citroniae WAL-17108</name>
    <dbReference type="NCBI Taxonomy" id="742733"/>
    <lineage>
        <taxon>Bacteria</taxon>
        <taxon>Bacillati</taxon>
        <taxon>Bacillota</taxon>
        <taxon>Clostridia</taxon>
        <taxon>Lachnospirales</taxon>
        <taxon>Lachnospiraceae</taxon>
        <taxon>Enterocloster</taxon>
    </lineage>
</organism>
<dbReference type="InterPro" id="IPR011951">
    <property type="entry name" value="HAD-SF_hydro_IA_YjjG/PynA"/>
</dbReference>
<name>G5HI72_9FIRM</name>
<dbReference type="InterPro" id="IPR036412">
    <property type="entry name" value="HAD-like_sf"/>
</dbReference>
<dbReference type="NCBIfam" id="TIGR02254">
    <property type="entry name" value="YjjG_YfnB"/>
    <property type="match status" value="1"/>
</dbReference>
<dbReference type="AlphaFoldDB" id="G5HI72"/>
<protein>
    <submittedName>
        <fullName evidence="1">HAD superfamily hydrolase</fullName>
    </submittedName>
</protein>
<proteinExistence type="predicted"/>
<dbReference type="eggNOG" id="COG0546">
    <property type="taxonomic scope" value="Bacteria"/>
</dbReference>
<evidence type="ECO:0000313" key="2">
    <source>
        <dbReference type="Proteomes" id="UP000003763"/>
    </source>
</evidence>
<dbReference type="Gene3D" id="3.40.50.1000">
    <property type="entry name" value="HAD superfamily/HAD-like"/>
    <property type="match status" value="1"/>
</dbReference>
<dbReference type="SFLD" id="SFLDG01129">
    <property type="entry name" value="C1.5:_HAD__Beta-PGM__Phosphata"/>
    <property type="match status" value="1"/>
</dbReference>
<dbReference type="NCBIfam" id="TIGR01549">
    <property type="entry name" value="HAD-SF-IA-v1"/>
    <property type="match status" value="1"/>
</dbReference>
<dbReference type="Gene3D" id="1.10.150.240">
    <property type="entry name" value="Putative phosphatase, domain 2"/>
    <property type="match status" value="1"/>
</dbReference>
<reference evidence="1 2" key="1">
    <citation type="submission" date="2011-08" db="EMBL/GenBank/DDBJ databases">
        <title>The Genome Sequence of Clostridium citroniae WAL-17108.</title>
        <authorList>
            <consortium name="The Broad Institute Genome Sequencing Platform"/>
            <person name="Earl A."/>
            <person name="Ward D."/>
            <person name="Feldgarden M."/>
            <person name="Gevers D."/>
            <person name="Finegold S.M."/>
            <person name="Summanen P.H."/>
            <person name="Molitoris D.R."/>
            <person name="Vaisanen M.L."/>
            <person name="Daigneault M."/>
            <person name="Allen-Vercoe E."/>
            <person name="Young S.K."/>
            <person name="Zeng Q."/>
            <person name="Gargeya S."/>
            <person name="Fitzgerald M."/>
            <person name="Haas B."/>
            <person name="Abouelleil A."/>
            <person name="Alvarado L."/>
            <person name="Arachchi H.M."/>
            <person name="Berlin A."/>
            <person name="Brown A."/>
            <person name="Chapman S.B."/>
            <person name="Chen Z."/>
            <person name="Dunbar C."/>
            <person name="Freedman E."/>
            <person name="Gearin G."/>
            <person name="Gellesch M."/>
            <person name="Goldberg J."/>
            <person name="Griggs A."/>
            <person name="Gujja S."/>
            <person name="Heiman D."/>
            <person name="Howarth C."/>
            <person name="Larson L."/>
            <person name="Lui A."/>
            <person name="MacDonald P.J.P."/>
            <person name="Montmayeur A."/>
            <person name="Murphy C."/>
            <person name="Neiman D."/>
            <person name="Pearson M."/>
            <person name="Priest M."/>
            <person name="Roberts A."/>
            <person name="Saif S."/>
            <person name="Shea T."/>
            <person name="Shenoy N."/>
            <person name="Sisk P."/>
            <person name="Stolte C."/>
            <person name="Sykes S."/>
            <person name="Wortman J."/>
            <person name="Nusbaum C."/>
            <person name="Birren B."/>
        </authorList>
    </citation>
    <scope>NUCLEOTIDE SEQUENCE [LARGE SCALE GENOMIC DNA]</scope>
    <source>
        <strain evidence="1 2">WAL-17108</strain>
    </source>
</reference>
<dbReference type="InterPro" id="IPR023198">
    <property type="entry name" value="PGP-like_dom2"/>
</dbReference>
<dbReference type="InterPro" id="IPR023214">
    <property type="entry name" value="HAD_sf"/>
</dbReference>
<dbReference type="HOGENOM" id="CLU_045011_8_1_9"/>
<dbReference type="EMBL" id="ADLJ01000015">
    <property type="protein sequence ID" value="EHE99063.1"/>
    <property type="molecule type" value="Genomic_DNA"/>
</dbReference>
<keyword evidence="1" id="KW-0378">Hydrolase</keyword>